<dbReference type="PRINTS" id="PR00032">
    <property type="entry name" value="HTHARAC"/>
</dbReference>
<evidence type="ECO:0000259" key="4">
    <source>
        <dbReference type="PROSITE" id="PS01124"/>
    </source>
</evidence>
<dbReference type="EMBL" id="JACEGA010000001">
    <property type="protein sequence ID" value="MBB2184217.1"/>
    <property type="molecule type" value="Genomic_DNA"/>
</dbReference>
<dbReference type="Pfam" id="PF14526">
    <property type="entry name" value="Cass2"/>
    <property type="match status" value="1"/>
</dbReference>
<dbReference type="InterPro" id="IPR011256">
    <property type="entry name" value="Reg_factor_effector_dom_sf"/>
</dbReference>
<dbReference type="InterPro" id="IPR029441">
    <property type="entry name" value="Cass2"/>
</dbReference>
<keyword evidence="2" id="KW-0238">DNA-binding</keyword>
<dbReference type="PANTHER" id="PTHR47504">
    <property type="entry name" value="RIGHT ORIGIN-BINDING PROTEIN"/>
    <property type="match status" value="1"/>
</dbReference>
<dbReference type="SMART" id="SM00342">
    <property type="entry name" value="HTH_ARAC"/>
    <property type="match status" value="1"/>
</dbReference>
<name>A0A839K4D8_9FIRM</name>
<dbReference type="GO" id="GO:0043565">
    <property type="term" value="F:sequence-specific DNA binding"/>
    <property type="evidence" value="ECO:0007669"/>
    <property type="project" value="InterPro"/>
</dbReference>
<evidence type="ECO:0000256" key="2">
    <source>
        <dbReference type="ARBA" id="ARBA00023125"/>
    </source>
</evidence>
<keyword evidence="6" id="KW-1185">Reference proteome</keyword>
<dbReference type="Gene3D" id="3.20.80.10">
    <property type="entry name" value="Regulatory factor, effector binding domain"/>
    <property type="match status" value="1"/>
</dbReference>
<comment type="caution">
    <text evidence="5">The sequence shown here is derived from an EMBL/GenBank/DDBJ whole genome shotgun (WGS) entry which is preliminary data.</text>
</comment>
<keyword evidence="1" id="KW-0805">Transcription regulation</keyword>
<dbReference type="PANTHER" id="PTHR47504:SF5">
    <property type="entry name" value="RIGHT ORIGIN-BINDING PROTEIN"/>
    <property type="match status" value="1"/>
</dbReference>
<evidence type="ECO:0000313" key="6">
    <source>
        <dbReference type="Proteomes" id="UP000574276"/>
    </source>
</evidence>
<organism evidence="5 6">
    <name type="scientific">Variimorphobacter saccharofermentans</name>
    <dbReference type="NCBI Taxonomy" id="2755051"/>
    <lineage>
        <taxon>Bacteria</taxon>
        <taxon>Bacillati</taxon>
        <taxon>Bacillota</taxon>
        <taxon>Clostridia</taxon>
        <taxon>Lachnospirales</taxon>
        <taxon>Lachnospiraceae</taxon>
        <taxon>Variimorphobacter</taxon>
    </lineage>
</organism>
<evidence type="ECO:0000256" key="3">
    <source>
        <dbReference type="ARBA" id="ARBA00023163"/>
    </source>
</evidence>
<dbReference type="RefSeq" id="WP_228353808.1">
    <property type="nucleotide sequence ID" value="NZ_JACEGA010000001.1"/>
</dbReference>
<keyword evidence="3" id="KW-0804">Transcription</keyword>
<dbReference type="GO" id="GO:0003700">
    <property type="term" value="F:DNA-binding transcription factor activity"/>
    <property type="evidence" value="ECO:0007669"/>
    <property type="project" value="InterPro"/>
</dbReference>
<dbReference type="SUPFAM" id="SSF55136">
    <property type="entry name" value="Probable bacterial effector-binding domain"/>
    <property type="match status" value="1"/>
</dbReference>
<evidence type="ECO:0000256" key="1">
    <source>
        <dbReference type="ARBA" id="ARBA00023015"/>
    </source>
</evidence>
<sequence>MEWVYALNEAIEYIEKNLLSEITCDSVASHIHISSFHFQRSFTLLTGLTVGEYIRNRRLSLAGQELLDSNNKIVDVALRYGYDTPESFTKAFKRFHGISPIQAKKSGAKLKSFNRLYLKLTVQGGSTIDYSIVKKPSFKVVVTSRKFIGENYGIEIPLYWKEYQEAGLLEKVCGEFGIRIFSAECNQEFEYCIGCRTELANEMPPGFRRVIIPAYTWAVFRCIGPMPHAIQDMWNRIYTEWLPQAKYEFLNTHDIECYTDGDTSSDTYESEIWIPVQIKRKR</sequence>
<dbReference type="InterPro" id="IPR050959">
    <property type="entry name" value="MarA-like"/>
</dbReference>
<protein>
    <submittedName>
        <fullName evidence="5">AraC family transcriptional regulator</fullName>
    </submittedName>
</protein>
<dbReference type="Pfam" id="PF12833">
    <property type="entry name" value="HTH_18"/>
    <property type="match status" value="1"/>
</dbReference>
<dbReference type="SUPFAM" id="SSF46689">
    <property type="entry name" value="Homeodomain-like"/>
    <property type="match status" value="2"/>
</dbReference>
<dbReference type="InterPro" id="IPR018060">
    <property type="entry name" value="HTH_AraC"/>
</dbReference>
<evidence type="ECO:0000313" key="5">
    <source>
        <dbReference type="EMBL" id="MBB2184217.1"/>
    </source>
</evidence>
<reference evidence="5 6" key="1">
    <citation type="submission" date="2020-07" db="EMBL/GenBank/DDBJ databases">
        <title>Characterization and genome sequencing of isolate MD1, a novel member within the family Lachnospiraceae.</title>
        <authorList>
            <person name="Rettenmaier R."/>
            <person name="Di Bello L."/>
            <person name="Zinser C."/>
            <person name="Scheitz K."/>
            <person name="Liebl W."/>
            <person name="Zverlov V."/>
        </authorList>
    </citation>
    <scope>NUCLEOTIDE SEQUENCE [LARGE SCALE GENOMIC DNA]</scope>
    <source>
        <strain evidence="5 6">MD1</strain>
    </source>
</reference>
<dbReference type="InterPro" id="IPR020449">
    <property type="entry name" value="Tscrpt_reg_AraC-type_HTH"/>
</dbReference>
<gene>
    <name evidence="5" type="ORF">H0486_15160</name>
</gene>
<dbReference type="PROSITE" id="PS01124">
    <property type="entry name" value="HTH_ARAC_FAMILY_2"/>
    <property type="match status" value="1"/>
</dbReference>
<dbReference type="InterPro" id="IPR009057">
    <property type="entry name" value="Homeodomain-like_sf"/>
</dbReference>
<dbReference type="Proteomes" id="UP000574276">
    <property type="component" value="Unassembled WGS sequence"/>
</dbReference>
<dbReference type="SMART" id="SM00871">
    <property type="entry name" value="AraC_E_bind"/>
    <property type="match status" value="1"/>
</dbReference>
<dbReference type="Gene3D" id="1.10.10.60">
    <property type="entry name" value="Homeodomain-like"/>
    <property type="match status" value="2"/>
</dbReference>
<dbReference type="AlphaFoldDB" id="A0A839K4D8"/>
<feature type="domain" description="HTH araC/xylS-type" evidence="4">
    <location>
        <begin position="8"/>
        <end position="106"/>
    </location>
</feature>
<accession>A0A839K4D8</accession>
<dbReference type="InterPro" id="IPR010499">
    <property type="entry name" value="AraC_E-bd"/>
</dbReference>
<proteinExistence type="predicted"/>